<dbReference type="AlphaFoldDB" id="A0A6B2FXN7"/>
<sequence>MIDGHNCTEQKFLVTNVTGTNFHCAVIDQFDCEIYFNFTLIENEKFVLHVRNLDPEKDCPKPVNVLLVTGSVFAALFVVGIILISLYLLTVYLTYKAEYNRFLQAKRNARPGVNPLVNII</sequence>
<dbReference type="InterPro" id="IPR036349">
    <property type="entry name" value="Integrin_bsu_tail_dom_sf"/>
</dbReference>
<accession>A0A6B2FXN7</accession>
<reference evidence="2" key="1">
    <citation type="submission" date="2018-11" db="EMBL/GenBank/DDBJ databases">
        <title>Myxobolus squamalis genome and transcriptome.</title>
        <authorList>
            <person name="Yahalomi D."/>
            <person name="Atkinson S.D."/>
            <person name="Neuhof M."/>
            <person name="Chang E.S."/>
            <person name="Philippe H."/>
            <person name="Cartwright P."/>
            <person name="Bartholomew J.L."/>
            <person name="Huchon D."/>
        </authorList>
    </citation>
    <scope>NUCLEOTIDE SEQUENCE</scope>
    <source>
        <strain evidence="2">71B08</strain>
        <tissue evidence="2">Whole</tissue>
    </source>
</reference>
<keyword evidence="1" id="KW-0472">Membrane</keyword>
<protein>
    <submittedName>
        <fullName evidence="2">Integrin beta-6 (Trinotate prediction)</fullName>
    </submittedName>
</protein>
<name>A0A6B2FXN7_MYXSQ</name>
<keyword evidence="1" id="KW-0812">Transmembrane</keyword>
<proteinExistence type="predicted"/>
<evidence type="ECO:0000313" key="2">
    <source>
        <dbReference type="EMBL" id="NDJ96424.1"/>
    </source>
</evidence>
<evidence type="ECO:0000256" key="1">
    <source>
        <dbReference type="SAM" id="Phobius"/>
    </source>
</evidence>
<dbReference type="EMBL" id="GHBR01001037">
    <property type="protein sequence ID" value="NDJ96424.1"/>
    <property type="molecule type" value="Transcribed_RNA"/>
</dbReference>
<keyword evidence="1" id="KW-1133">Transmembrane helix</keyword>
<dbReference type="SUPFAM" id="SSF69687">
    <property type="entry name" value="Integrin beta tail domain"/>
    <property type="match status" value="1"/>
</dbReference>
<dbReference type="Gene3D" id="1.20.5.100">
    <property type="entry name" value="Cytochrome c1, transmembrane anchor, C-terminal"/>
    <property type="match status" value="1"/>
</dbReference>
<organism evidence="2">
    <name type="scientific">Myxobolus squamalis</name>
    <name type="common">Myxosporean</name>
    <dbReference type="NCBI Taxonomy" id="59785"/>
    <lineage>
        <taxon>Eukaryota</taxon>
        <taxon>Metazoa</taxon>
        <taxon>Cnidaria</taxon>
        <taxon>Myxozoa</taxon>
        <taxon>Myxosporea</taxon>
        <taxon>Bivalvulida</taxon>
        <taxon>Platysporina</taxon>
        <taxon>Myxobolidae</taxon>
        <taxon>Myxobolus</taxon>
    </lineage>
</organism>
<feature type="transmembrane region" description="Helical" evidence="1">
    <location>
        <begin position="72"/>
        <end position="95"/>
    </location>
</feature>
<keyword evidence="2" id="KW-0401">Integrin</keyword>
<dbReference type="GO" id="GO:0007229">
    <property type="term" value="P:integrin-mediated signaling pathway"/>
    <property type="evidence" value="ECO:0007669"/>
    <property type="project" value="UniProtKB-KW"/>
</dbReference>